<proteinExistence type="predicted"/>
<dbReference type="Proteomes" id="UP001652660">
    <property type="component" value="Chromosome 7c"/>
</dbReference>
<dbReference type="InterPro" id="IPR000719">
    <property type="entry name" value="Prot_kinase_dom"/>
</dbReference>
<evidence type="ECO:0000313" key="2">
    <source>
        <dbReference type="Proteomes" id="UP001652660"/>
    </source>
</evidence>
<dbReference type="Gene3D" id="3.30.200.20">
    <property type="entry name" value="Phosphorylase Kinase, domain 1"/>
    <property type="match status" value="1"/>
</dbReference>
<dbReference type="GO" id="GO:0005524">
    <property type="term" value="F:ATP binding"/>
    <property type="evidence" value="ECO:0007669"/>
    <property type="project" value="InterPro"/>
</dbReference>
<keyword evidence="2" id="KW-1185">Reference proteome</keyword>
<dbReference type="Pfam" id="PF07714">
    <property type="entry name" value="PK_Tyr_Ser-Thr"/>
    <property type="match status" value="1"/>
</dbReference>
<dbReference type="PANTHER" id="PTHR44329">
    <property type="entry name" value="SERINE/THREONINE-PROTEIN KINASE TNNI3K-RELATED"/>
    <property type="match status" value="1"/>
</dbReference>
<dbReference type="PROSITE" id="PS00108">
    <property type="entry name" value="PROTEIN_KINASE_ST"/>
    <property type="match status" value="1"/>
</dbReference>
<dbReference type="GO" id="GO:0005886">
    <property type="term" value="C:plasma membrane"/>
    <property type="evidence" value="ECO:0007669"/>
    <property type="project" value="TreeGrafter"/>
</dbReference>
<dbReference type="InterPro" id="IPR051681">
    <property type="entry name" value="Ser/Thr_Kinases-Pseudokinases"/>
</dbReference>
<dbReference type="AlphaFoldDB" id="A0A6P6TCP4"/>
<dbReference type="OrthoDB" id="1250672at2759"/>
<organism evidence="2 3">
    <name type="scientific">Coffea arabica</name>
    <name type="common">Arabian coffee</name>
    <dbReference type="NCBI Taxonomy" id="13443"/>
    <lineage>
        <taxon>Eukaryota</taxon>
        <taxon>Viridiplantae</taxon>
        <taxon>Streptophyta</taxon>
        <taxon>Embryophyta</taxon>
        <taxon>Tracheophyta</taxon>
        <taxon>Spermatophyta</taxon>
        <taxon>Magnoliopsida</taxon>
        <taxon>eudicotyledons</taxon>
        <taxon>Gunneridae</taxon>
        <taxon>Pentapetalae</taxon>
        <taxon>asterids</taxon>
        <taxon>lamiids</taxon>
        <taxon>Gentianales</taxon>
        <taxon>Rubiaceae</taxon>
        <taxon>Ixoroideae</taxon>
        <taxon>Gardenieae complex</taxon>
        <taxon>Bertiereae - Coffeeae clade</taxon>
        <taxon>Coffeeae</taxon>
        <taxon>Coffea</taxon>
    </lineage>
</organism>
<gene>
    <name evidence="3" type="primary">LOC113699482</name>
</gene>
<evidence type="ECO:0000313" key="3">
    <source>
        <dbReference type="RefSeq" id="XP_027075652.1"/>
    </source>
</evidence>
<sequence>MEETRAKEEGSSHQASDLNHVLEADSNKLIIKNHIASGSFGSVYKGVYDGKQVAVKVLDMVGDYKARVWNAFIQEVLIWNRLDHPNIARFIGATKKAANLTINKQGRGKSCMPRMACCMVAEYVHGGTLRSFLRRKRFRKLPLDTVIWLALEVAKGLSYLHSQKIVHRDVKPENILLDKEGRRAKIIDFGVSRFEDLNPGQMTSAQGTVGYMAPEVLVGSPYDHKCDVFSFGICLWEIYCCDKPDFSTSFRPIIPQHCPRNLSRLMERCWDADPKRRPEMAEVVNVLESLDTSQLPITKACNHSNAKYHIGNQFFIKDKIPEIDVIANIQNIRGE</sequence>
<dbReference type="PIRSF" id="PIRSF000654">
    <property type="entry name" value="Integrin-linked_kinase"/>
    <property type="match status" value="1"/>
</dbReference>
<dbReference type="GO" id="GO:0004674">
    <property type="term" value="F:protein serine/threonine kinase activity"/>
    <property type="evidence" value="ECO:0007669"/>
    <property type="project" value="TreeGrafter"/>
</dbReference>
<reference evidence="2" key="1">
    <citation type="journal article" date="2025" name="Foods">
        <title>Unveiling the Microbial Signatures of Arabica Coffee Cherries: Insights into Ripeness Specific Diversity, Functional Traits, and Implications for Quality and Safety.</title>
        <authorList>
            <consortium name="RefSeq"/>
            <person name="Tenea G.N."/>
            <person name="Cifuentes V."/>
            <person name="Reyes P."/>
            <person name="Cevallos-Vallejos M."/>
        </authorList>
    </citation>
    <scope>NUCLEOTIDE SEQUENCE [LARGE SCALE GENOMIC DNA]</scope>
</reference>
<accession>A0A6P6TCP4</accession>
<dbReference type="PROSITE" id="PS50011">
    <property type="entry name" value="PROTEIN_KINASE_DOM"/>
    <property type="match status" value="1"/>
</dbReference>
<evidence type="ECO:0000259" key="1">
    <source>
        <dbReference type="PROSITE" id="PS50011"/>
    </source>
</evidence>
<dbReference type="SMART" id="SM00220">
    <property type="entry name" value="S_TKc"/>
    <property type="match status" value="1"/>
</dbReference>
<dbReference type="RefSeq" id="XP_027075652.1">
    <property type="nucleotide sequence ID" value="XM_027219851.2"/>
</dbReference>
<protein>
    <submittedName>
        <fullName evidence="3">Serine/threonine-protein kinase 54-like</fullName>
    </submittedName>
</protein>
<dbReference type="PRINTS" id="PR00109">
    <property type="entry name" value="TYRKINASE"/>
</dbReference>
<dbReference type="InterPro" id="IPR008271">
    <property type="entry name" value="Ser/Thr_kinase_AS"/>
</dbReference>
<dbReference type="PANTHER" id="PTHR44329:SF160">
    <property type="entry name" value="OS05G0577700 PROTEIN"/>
    <property type="match status" value="1"/>
</dbReference>
<feature type="domain" description="Protein kinase" evidence="1">
    <location>
        <begin position="29"/>
        <end position="290"/>
    </location>
</feature>
<dbReference type="InterPro" id="IPR011009">
    <property type="entry name" value="Kinase-like_dom_sf"/>
</dbReference>
<dbReference type="CDD" id="cd13999">
    <property type="entry name" value="STKc_MAP3K-like"/>
    <property type="match status" value="1"/>
</dbReference>
<reference evidence="3" key="2">
    <citation type="submission" date="2025-08" db="UniProtKB">
        <authorList>
            <consortium name="RefSeq"/>
        </authorList>
    </citation>
    <scope>IDENTIFICATION</scope>
    <source>
        <tissue evidence="3">Leaves</tissue>
    </source>
</reference>
<dbReference type="GeneID" id="113699482"/>
<dbReference type="InterPro" id="IPR001245">
    <property type="entry name" value="Ser-Thr/Tyr_kinase_cat_dom"/>
</dbReference>
<name>A0A6P6TCP4_COFAR</name>
<dbReference type="Gene3D" id="1.10.510.10">
    <property type="entry name" value="Transferase(Phosphotransferase) domain 1"/>
    <property type="match status" value="1"/>
</dbReference>
<dbReference type="SUPFAM" id="SSF56112">
    <property type="entry name" value="Protein kinase-like (PK-like)"/>
    <property type="match status" value="1"/>
</dbReference>